<dbReference type="AlphaFoldDB" id="E0VJV4"/>
<evidence type="ECO:0000313" key="3">
    <source>
        <dbReference type="EnsemblMetazoa" id="PHUM251610-PA"/>
    </source>
</evidence>
<keyword evidence="4" id="KW-1185">Reference proteome</keyword>
<dbReference type="PANTHER" id="PTHR47059">
    <property type="entry name" value="TETRATRICOPEPTIDE REPEAT PROTEIN 32"/>
    <property type="match status" value="1"/>
</dbReference>
<organism>
    <name type="scientific">Pediculus humanus subsp. corporis</name>
    <name type="common">Body louse</name>
    <dbReference type="NCBI Taxonomy" id="121224"/>
    <lineage>
        <taxon>Eukaryota</taxon>
        <taxon>Metazoa</taxon>
        <taxon>Ecdysozoa</taxon>
        <taxon>Arthropoda</taxon>
        <taxon>Hexapoda</taxon>
        <taxon>Insecta</taxon>
        <taxon>Pterygota</taxon>
        <taxon>Neoptera</taxon>
        <taxon>Paraneoptera</taxon>
        <taxon>Psocodea</taxon>
        <taxon>Troctomorpha</taxon>
        <taxon>Phthiraptera</taxon>
        <taxon>Anoplura</taxon>
        <taxon>Pediculidae</taxon>
        <taxon>Pediculus</taxon>
    </lineage>
</organism>
<dbReference type="KEGG" id="phu:Phum_PHUM251610"/>
<dbReference type="RefSeq" id="XP_002426398.1">
    <property type="nucleotide sequence ID" value="XM_002426353.1"/>
</dbReference>
<accession>E0VJV4</accession>
<reference evidence="2" key="1">
    <citation type="submission" date="2007-04" db="EMBL/GenBank/DDBJ databases">
        <title>Annotation of Pediculus humanus corporis strain USDA.</title>
        <authorList>
            <person name="Kirkness E."/>
            <person name="Hannick L."/>
            <person name="Hass B."/>
            <person name="Bruggner R."/>
            <person name="Lawson D."/>
            <person name="Bidwell S."/>
            <person name="Joardar V."/>
            <person name="Caler E."/>
            <person name="Walenz B."/>
            <person name="Inman J."/>
            <person name="Schobel S."/>
            <person name="Galinsky K."/>
            <person name="Amedeo P."/>
            <person name="Strausberg R."/>
        </authorList>
    </citation>
    <scope>NUCLEOTIDE SEQUENCE</scope>
    <source>
        <strain evidence="2">USDA</strain>
    </source>
</reference>
<dbReference type="PROSITE" id="PS50293">
    <property type="entry name" value="TPR_REGION"/>
    <property type="match status" value="1"/>
</dbReference>
<dbReference type="InterPro" id="IPR011990">
    <property type="entry name" value="TPR-like_helical_dom_sf"/>
</dbReference>
<dbReference type="Pfam" id="PF00515">
    <property type="entry name" value="TPR_1"/>
    <property type="match status" value="1"/>
</dbReference>
<dbReference type="SMART" id="SM00028">
    <property type="entry name" value="TPR"/>
    <property type="match status" value="2"/>
</dbReference>
<dbReference type="Proteomes" id="UP000009046">
    <property type="component" value="Unassembled WGS sequence"/>
</dbReference>
<dbReference type="OrthoDB" id="199930at2759"/>
<keyword evidence="1" id="KW-0802">TPR repeat</keyword>
<dbReference type="EMBL" id="DS235230">
    <property type="protein sequence ID" value="EEB13660.1"/>
    <property type="molecule type" value="Genomic_DNA"/>
</dbReference>
<evidence type="ECO:0000313" key="2">
    <source>
        <dbReference type="EMBL" id="EEB13660.1"/>
    </source>
</evidence>
<reference evidence="3" key="3">
    <citation type="submission" date="2021-02" db="UniProtKB">
        <authorList>
            <consortium name="EnsemblMetazoa"/>
        </authorList>
    </citation>
    <scope>IDENTIFICATION</scope>
    <source>
        <strain evidence="3">USDA</strain>
    </source>
</reference>
<dbReference type="HOGENOM" id="CLU_151642_1_0_1"/>
<dbReference type="SUPFAM" id="SSF48452">
    <property type="entry name" value="TPR-like"/>
    <property type="match status" value="1"/>
</dbReference>
<dbReference type="EMBL" id="AAZO01002918">
    <property type="status" value="NOT_ANNOTATED_CDS"/>
    <property type="molecule type" value="Genomic_DNA"/>
</dbReference>
<evidence type="ECO:0000313" key="4">
    <source>
        <dbReference type="Proteomes" id="UP000009046"/>
    </source>
</evidence>
<dbReference type="PROSITE" id="PS50005">
    <property type="entry name" value="TPR"/>
    <property type="match status" value="1"/>
</dbReference>
<gene>
    <name evidence="3" type="primary">8235052</name>
    <name evidence="2" type="ORF">Phum_PHUM251610</name>
</gene>
<dbReference type="PANTHER" id="PTHR47059:SF1">
    <property type="entry name" value="TETRATRICOPEPTIDE REPEAT PROTEIN 32"/>
    <property type="match status" value="1"/>
</dbReference>
<evidence type="ECO:0000256" key="1">
    <source>
        <dbReference type="PROSITE-ProRule" id="PRU00339"/>
    </source>
</evidence>
<dbReference type="Pfam" id="PF13181">
    <property type="entry name" value="TPR_8"/>
    <property type="match status" value="1"/>
</dbReference>
<dbReference type="InParanoid" id="E0VJV4"/>
<dbReference type="GeneID" id="8235052"/>
<reference evidence="2" key="2">
    <citation type="submission" date="2007-04" db="EMBL/GenBank/DDBJ databases">
        <title>The genome of the human body louse.</title>
        <authorList>
            <consortium name="The Human Body Louse Genome Consortium"/>
            <person name="Kirkness E."/>
            <person name="Walenz B."/>
            <person name="Hass B."/>
            <person name="Bruggner R."/>
            <person name="Strausberg R."/>
        </authorList>
    </citation>
    <scope>NUCLEOTIDE SEQUENCE</scope>
    <source>
        <strain evidence="2">USDA</strain>
    </source>
</reference>
<feature type="repeat" description="TPR" evidence="1">
    <location>
        <begin position="33"/>
        <end position="66"/>
    </location>
</feature>
<dbReference type="eggNOG" id="KOG1124">
    <property type="taxonomic scope" value="Eukaryota"/>
</dbReference>
<dbReference type="InterPro" id="IPR019734">
    <property type="entry name" value="TPR_rpt"/>
</dbReference>
<dbReference type="EnsemblMetazoa" id="PHUM251610-RA">
    <property type="protein sequence ID" value="PHUM251610-PA"/>
    <property type="gene ID" value="PHUM251610"/>
</dbReference>
<proteinExistence type="predicted"/>
<sequence>MLNNTGLEKYKNVDFDDAIIYYTKAIELCDDFDVAYYNRGTVLYRLGLYENAFNDLLKAFQLNPDNLDFLNAFNDLIIQRVKRLKIYR</sequence>
<dbReference type="Gene3D" id="1.25.40.10">
    <property type="entry name" value="Tetratricopeptide repeat domain"/>
    <property type="match status" value="1"/>
</dbReference>
<protein>
    <submittedName>
        <fullName evidence="2 3">Uncharacterized protein</fullName>
    </submittedName>
</protein>
<dbReference type="CTD" id="8235052"/>
<name>E0VJV4_PEDHC</name>
<dbReference type="VEuPathDB" id="VectorBase:PHUM251610"/>
<dbReference type="STRING" id="121224.E0VJV4"/>